<feature type="transmembrane region" description="Helical" evidence="1">
    <location>
        <begin position="126"/>
        <end position="151"/>
    </location>
</feature>
<organism evidence="2 3">
    <name type="scientific">Candidatus Andersenbacteria bacterium RIFCSPHIGHO2_12_FULL_45_11</name>
    <dbReference type="NCBI Taxonomy" id="1797281"/>
    <lineage>
        <taxon>Bacteria</taxon>
        <taxon>Candidatus Anderseniibacteriota</taxon>
    </lineage>
</organism>
<dbReference type="InterPro" id="IPR046737">
    <property type="entry name" value="DUF6629"/>
</dbReference>
<feature type="transmembrane region" description="Helical" evidence="1">
    <location>
        <begin position="158"/>
        <end position="175"/>
    </location>
</feature>
<dbReference type="Pfam" id="PF20334">
    <property type="entry name" value="DUF6629"/>
    <property type="match status" value="1"/>
</dbReference>
<evidence type="ECO:0000313" key="3">
    <source>
        <dbReference type="Proteomes" id="UP000177528"/>
    </source>
</evidence>
<reference evidence="2 3" key="1">
    <citation type="journal article" date="2016" name="Nat. Commun.">
        <title>Thousands of microbial genomes shed light on interconnected biogeochemical processes in an aquifer system.</title>
        <authorList>
            <person name="Anantharaman K."/>
            <person name="Brown C.T."/>
            <person name="Hug L.A."/>
            <person name="Sharon I."/>
            <person name="Castelle C.J."/>
            <person name="Probst A.J."/>
            <person name="Thomas B.C."/>
            <person name="Singh A."/>
            <person name="Wilkins M.J."/>
            <person name="Karaoz U."/>
            <person name="Brodie E.L."/>
            <person name="Williams K.H."/>
            <person name="Hubbard S.S."/>
            <person name="Banfield J.F."/>
        </authorList>
    </citation>
    <scope>NUCLEOTIDE SEQUENCE [LARGE SCALE GENOMIC DNA]</scope>
</reference>
<keyword evidence="1" id="KW-1133">Transmembrane helix</keyword>
<dbReference type="AlphaFoldDB" id="A0A1G1X4S1"/>
<comment type="caution">
    <text evidence="2">The sequence shown here is derived from an EMBL/GenBank/DDBJ whole genome shotgun (WGS) entry which is preliminary data.</text>
</comment>
<dbReference type="Proteomes" id="UP000177528">
    <property type="component" value="Unassembled WGS sequence"/>
</dbReference>
<proteinExistence type="predicted"/>
<keyword evidence="1" id="KW-0812">Transmembrane</keyword>
<keyword evidence="1" id="KW-0472">Membrane</keyword>
<protein>
    <recommendedName>
        <fullName evidence="4">Histidine kinase N-terminal 7TM region domain-containing protein</fullName>
    </recommendedName>
</protein>
<sequence length="208" mass="23186">MCFSATASFVASGGLAVLGAESLRLANSKQRAIAVIPLMFAVQQAFEGFQWLSAAIGEVNSFAAYGFVIIALLVWPIYIPLTVYVLDKQRRNVLAWTLGIGFALALYYFVLLLLEPIQVHVLRHGIYYQVPMLFGQITGMIYFLAICGALLASSKREFRFFGVAIFASVMIAAIFFATTFASIWCFFAALLSSLIYLYIRKDSKKKRR</sequence>
<evidence type="ECO:0000256" key="1">
    <source>
        <dbReference type="SAM" id="Phobius"/>
    </source>
</evidence>
<gene>
    <name evidence="2" type="ORF">A3D99_04425</name>
</gene>
<feature type="transmembrane region" description="Helical" evidence="1">
    <location>
        <begin position="62"/>
        <end position="86"/>
    </location>
</feature>
<evidence type="ECO:0000313" key="2">
    <source>
        <dbReference type="EMBL" id="OGY35016.1"/>
    </source>
</evidence>
<feature type="transmembrane region" description="Helical" evidence="1">
    <location>
        <begin position="93"/>
        <end position="114"/>
    </location>
</feature>
<accession>A0A1G1X4S1</accession>
<evidence type="ECO:0008006" key="4">
    <source>
        <dbReference type="Google" id="ProtNLM"/>
    </source>
</evidence>
<dbReference type="EMBL" id="MHHR01000006">
    <property type="protein sequence ID" value="OGY35016.1"/>
    <property type="molecule type" value="Genomic_DNA"/>
</dbReference>
<name>A0A1G1X4S1_9BACT</name>
<feature type="transmembrane region" description="Helical" evidence="1">
    <location>
        <begin position="181"/>
        <end position="199"/>
    </location>
</feature>